<gene>
    <name evidence="3" type="ORF">DET45_104138</name>
</gene>
<dbReference type="Pfam" id="PF06580">
    <property type="entry name" value="His_kinase"/>
    <property type="match status" value="1"/>
</dbReference>
<dbReference type="PANTHER" id="PTHR34220:SF7">
    <property type="entry name" value="SENSOR HISTIDINE KINASE YPDA"/>
    <property type="match status" value="1"/>
</dbReference>
<keyword evidence="4" id="KW-1185">Reference proteome</keyword>
<organism evidence="3 4">
    <name type="scientific">Pseudidiomarina maritima</name>
    <dbReference type="NCBI Taxonomy" id="519453"/>
    <lineage>
        <taxon>Bacteria</taxon>
        <taxon>Pseudomonadati</taxon>
        <taxon>Pseudomonadota</taxon>
        <taxon>Gammaproteobacteria</taxon>
        <taxon>Alteromonadales</taxon>
        <taxon>Idiomarinaceae</taxon>
        <taxon>Pseudidiomarina</taxon>
    </lineage>
</organism>
<dbReference type="OrthoDB" id="2514702at2"/>
<dbReference type="RefSeq" id="WP_110075574.1">
    <property type="nucleotide sequence ID" value="NZ_QGTT01000004.1"/>
</dbReference>
<evidence type="ECO:0000313" key="4">
    <source>
        <dbReference type="Proteomes" id="UP000246964"/>
    </source>
</evidence>
<evidence type="ECO:0000256" key="1">
    <source>
        <dbReference type="SAM" id="Phobius"/>
    </source>
</evidence>
<dbReference type="Proteomes" id="UP000246964">
    <property type="component" value="Unassembled WGS sequence"/>
</dbReference>
<dbReference type="GO" id="GO:0000155">
    <property type="term" value="F:phosphorelay sensor kinase activity"/>
    <property type="evidence" value="ECO:0007669"/>
    <property type="project" value="InterPro"/>
</dbReference>
<dbReference type="PANTHER" id="PTHR34220">
    <property type="entry name" value="SENSOR HISTIDINE KINASE YPDA"/>
    <property type="match status" value="1"/>
</dbReference>
<name>A0A317QEJ3_9GAMM</name>
<dbReference type="EMBL" id="QGTT01000004">
    <property type="protein sequence ID" value="PWW14199.1"/>
    <property type="molecule type" value="Genomic_DNA"/>
</dbReference>
<feature type="transmembrane region" description="Helical" evidence="1">
    <location>
        <begin position="12"/>
        <end position="32"/>
    </location>
</feature>
<keyword evidence="1" id="KW-1133">Transmembrane helix</keyword>
<accession>A0A317QEJ3</accession>
<proteinExistence type="predicted"/>
<dbReference type="InterPro" id="IPR050640">
    <property type="entry name" value="Bact_2-comp_sensor_kinase"/>
</dbReference>
<protein>
    <recommendedName>
        <fullName evidence="2">Signal transduction histidine kinase internal region domain-containing protein</fullName>
    </recommendedName>
</protein>
<feature type="transmembrane region" description="Helical" evidence="1">
    <location>
        <begin position="38"/>
        <end position="61"/>
    </location>
</feature>
<keyword evidence="1" id="KW-0472">Membrane</keyword>
<reference evidence="3 4" key="1">
    <citation type="submission" date="2018-05" db="EMBL/GenBank/DDBJ databases">
        <title>Freshwater and sediment microbial communities from various areas in North America, analyzing microbe dynamics in response to fracking.</title>
        <authorList>
            <person name="Lamendella R."/>
        </authorList>
    </citation>
    <scope>NUCLEOTIDE SEQUENCE [LARGE SCALE GENOMIC DNA]</scope>
    <source>
        <strain evidence="3 4">125B1</strain>
    </source>
</reference>
<sequence length="366" mass="41313">MLRRWCQFLQIDRTFLVLVFLLCYLLVIYNRVSSGMLSWYTFTPEGPVAEFVAALIIFSLVRMSLQRFSLAPDGVTHQLQPVAPPSVATYAMAAASTVVLYLLFYNGLGLAIAALFGNIDRNFSQLQVLQGNLQAFINVILFGGLYLAYTHSRSLNQYRTALREAQQQHEQQLAQAHIRQLKAQLNPHFVFNSLNTLDELMVLDVERASGFLHDFADIYRQALQHTGDALVPLAQEIEFGRKYFALMQARLGPHYQLEWHVDDEQVEGLCLPPFSLQILLENALVHNQANVDNPLVIHVYLQNNELIVDNMIQAHRTPKQQHNGTALANLSQQCLHMCGCPVQVVAGPERFCVRVPLVSQSPTEVS</sequence>
<evidence type="ECO:0000259" key="2">
    <source>
        <dbReference type="Pfam" id="PF06580"/>
    </source>
</evidence>
<dbReference type="InterPro" id="IPR010559">
    <property type="entry name" value="Sig_transdc_His_kin_internal"/>
</dbReference>
<dbReference type="GO" id="GO:0016020">
    <property type="term" value="C:membrane"/>
    <property type="evidence" value="ECO:0007669"/>
    <property type="project" value="InterPro"/>
</dbReference>
<comment type="caution">
    <text evidence="3">The sequence shown here is derived from an EMBL/GenBank/DDBJ whole genome shotgun (WGS) entry which is preliminary data.</text>
</comment>
<feature type="transmembrane region" description="Helical" evidence="1">
    <location>
        <begin position="131"/>
        <end position="149"/>
    </location>
</feature>
<dbReference type="AlphaFoldDB" id="A0A317QEJ3"/>
<keyword evidence="1" id="KW-0812">Transmembrane</keyword>
<evidence type="ECO:0000313" key="3">
    <source>
        <dbReference type="EMBL" id="PWW14199.1"/>
    </source>
</evidence>
<feature type="domain" description="Signal transduction histidine kinase internal region" evidence="2">
    <location>
        <begin position="177"/>
        <end position="252"/>
    </location>
</feature>
<feature type="transmembrane region" description="Helical" evidence="1">
    <location>
        <begin position="98"/>
        <end position="119"/>
    </location>
</feature>